<keyword evidence="15" id="KW-1185">Reference proteome</keyword>
<dbReference type="InterPro" id="IPR003594">
    <property type="entry name" value="HATPase_dom"/>
</dbReference>
<dbReference type="SMART" id="SM00387">
    <property type="entry name" value="HATPase_c"/>
    <property type="match status" value="1"/>
</dbReference>
<dbReference type="PROSITE" id="PS50109">
    <property type="entry name" value="HIS_KIN"/>
    <property type="match status" value="1"/>
</dbReference>
<evidence type="ECO:0000256" key="10">
    <source>
        <dbReference type="SAM" id="MobiDB-lite"/>
    </source>
</evidence>
<feature type="domain" description="Histidine kinase" evidence="12">
    <location>
        <begin position="206"/>
        <end position="408"/>
    </location>
</feature>
<dbReference type="GO" id="GO:0005524">
    <property type="term" value="F:ATP binding"/>
    <property type="evidence" value="ECO:0007669"/>
    <property type="project" value="UniProtKB-KW"/>
</dbReference>
<keyword evidence="8 11" id="KW-1133">Transmembrane helix</keyword>
<dbReference type="PANTHER" id="PTHR45436">
    <property type="entry name" value="SENSOR HISTIDINE KINASE YKOH"/>
    <property type="match status" value="1"/>
</dbReference>
<dbReference type="PANTHER" id="PTHR45436:SF5">
    <property type="entry name" value="SENSOR HISTIDINE KINASE TRCS"/>
    <property type="match status" value="1"/>
</dbReference>
<reference evidence="14 15" key="1">
    <citation type="submission" date="2024-09" db="EMBL/GenBank/DDBJ databases">
        <authorList>
            <person name="Sun Q."/>
            <person name="Mori K."/>
        </authorList>
    </citation>
    <scope>NUCLEOTIDE SEQUENCE [LARGE SCALE GENOMIC DNA]</scope>
    <source>
        <strain evidence="14 15">CCM 3426</strain>
    </source>
</reference>
<dbReference type="SUPFAM" id="SSF55874">
    <property type="entry name" value="ATPase domain of HSP90 chaperone/DNA topoisomerase II/histidine kinase"/>
    <property type="match status" value="1"/>
</dbReference>
<evidence type="ECO:0000256" key="9">
    <source>
        <dbReference type="ARBA" id="ARBA00023012"/>
    </source>
</evidence>
<comment type="catalytic activity">
    <reaction evidence="1">
        <text>ATP + protein L-histidine = ADP + protein N-phospho-L-histidine.</text>
        <dbReference type="EC" id="2.7.13.3"/>
    </reaction>
</comment>
<keyword evidence="11" id="KW-0472">Membrane</keyword>
<evidence type="ECO:0000256" key="8">
    <source>
        <dbReference type="ARBA" id="ARBA00022989"/>
    </source>
</evidence>
<evidence type="ECO:0000259" key="12">
    <source>
        <dbReference type="PROSITE" id="PS50109"/>
    </source>
</evidence>
<comment type="subcellular location">
    <subcellularLocation>
        <location evidence="2">Cell membrane</location>
    </subcellularLocation>
</comment>
<dbReference type="Gene3D" id="3.30.565.10">
    <property type="entry name" value="Histidine kinase-like ATPase, C-terminal domain"/>
    <property type="match status" value="1"/>
</dbReference>
<evidence type="ECO:0000256" key="1">
    <source>
        <dbReference type="ARBA" id="ARBA00000085"/>
    </source>
</evidence>
<dbReference type="SMART" id="SM00304">
    <property type="entry name" value="HAMP"/>
    <property type="match status" value="1"/>
</dbReference>
<dbReference type="EC" id="2.7.13.3" evidence="3"/>
<accession>A0ABV5IUH7</accession>
<dbReference type="InterPro" id="IPR003661">
    <property type="entry name" value="HisK_dim/P_dom"/>
</dbReference>
<name>A0ABV5IUH7_9ACTN</name>
<protein>
    <recommendedName>
        <fullName evidence="3">histidine kinase</fullName>
        <ecNumber evidence="3">2.7.13.3</ecNumber>
    </recommendedName>
</protein>
<feature type="transmembrane region" description="Helical" evidence="11">
    <location>
        <begin position="118"/>
        <end position="138"/>
    </location>
</feature>
<dbReference type="Pfam" id="PF00512">
    <property type="entry name" value="HisKA"/>
    <property type="match status" value="1"/>
</dbReference>
<dbReference type="EMBL" id="JBHMEI010000063">
    <property type="protein sequence ID" value="MFB9207708.1"/>
    <property type="molecule type" value="Genomic_DNA"/>
</dbReference>
<keyword evidence="14" id="KW-0067">ATP-binding</keyword>
<dbReference type="CDD" id="cd00082">
    <property type="entry name" value="HisKA"/>
    <property type="match status" value="1"/>
</dbReference>
<dbReference type="InterPro" id="IPR036890">
    <property type="entry name" value="HATPase_C_sf"/>
</dbReference>
<dbReference type="InterPro" id="IPR003660">
    <property type="entry name" value="HAMP_dom"/>
</dbReference>
<dbReference type="Pfam" id="PF00672">
    <property type="entry name" value="HAMP"/>
    <property type="match status" value="1"/>
</dbReference>
<dbReference type="Gene3D" id="6.10.340.10">
    <property type="match status" value="1"/>
</dbReference>
<evidence type="ECO:0000256" key="11">
    <source>
        <dbReference type="SAM" id="Phobius"/>
    </source>
</evidence>
<evidence type="ECO:0000256" key="6">
    <source>
        <dbReference type="ARBA" id="ARBA00022692"/>
    </source>
</evidence>
<dbReference type="InterPro" id="IPR050428">
    <property type="entry name" value="TCS_sensor_his_kinase"/>
</dbReference>
<keyword evidence="9" id="KW-0902">Two-component regulatory system</keyword>
<evidence type="ECO:0000256" key="3">
    <source>
        <dbReference type="ARBA" id="ARBA00012438"/>
    </source>
</evidence>
<comment type="caution">
    <text evidence="14">The sequence shown here is derived from an EMBL/GenBank/DDBJ whole genome shotgun (WGS) entry which is preliminary data.</text>
</comment>
<dbReference type="SUPFAM" id="SSF47384">
    <property type="entry name" value="Homodimeric domain of signal transducing histidine kinase"/>
    <property type="match status" value="1"/>
</dbReference>
<gene>
    <name evidence="14" type="ORF">ACFFV7_41455</name>
</gene>
<dbReference type="CDD" id="cd06225">
    <property type="entry name" value="HAMP"/>
    <property type="match status" value="1"/>
</dbReference>
<evidence type="ECO:0000313" key="14">
    <source>
        <dbReference type="EMBL" id="MFB9207708.1"/>
    </source>
</evidence>
<organism evidence="14 15">
    <name type="scientific">Nonomuraea spiralis</name>
    <dbReference type="NCBI Taxonomy" id="46182"/>
    <lineage>
        <taxon>Bacteria</taxon>
        <taxon>Bacillati</taxon>
        <taxon>Actinomycetota</taxon>
        <taxon>Actinomycetes</taxon>
        <taxon>Streptosporangiales</taxon>
        <taxon>Streptosporangiaceae</taxon>
        <taxon>Nonomuraea</taxon>
    </lineage>
</organism>
<dbReference type="PROSITE" id="PS50885">
    <property type="entry name" value="HAMP"/>
    <property type="match status" value="1"/>
</dbReference>
<keyword evidence="6 11" id="KW-0812">Transmembrane</keyword>
<evidence type="ECO:0000256" key="5">
    <source>
        <dbReference type="ARBA" id="ARBA00022679"/>
    </source>
</evidence>
<keyword evidence="7" id="KW-0418">Kinase</keyword>
<evidence type="ECO:0000256" key="2">
    <source>
        <dbReference type="ARBA" id="ARBA00004236"/>
    </source>
</evidence>
<dbReference type="Proteomes" id="UP001589647">
    <property type="component" value="Unassembled WGS sequence"/>
</dbReference>
<feature type="domain" description="HAMP" evidence="13">
    <location>
        <begin position="139"/>
        <end position="198"/>
    </location>
</feature>
<dbReference type="RefSeq" id="WP_189651244.1">
    <property type="nucleotide sequence ID" value="NZ_BMRC01000018.1"/>
</dbReference>
<keyword evidence="14" id="KW-0547">Nucleotide-binding</keyword>
<feature type="region of interest" description="Disordered" evidence="10">
    <location>
        <begin position="403"/>
        <end position="422"/>
    </location>
</feature>
<keyword evidence="4" id="KW-0597">Phosphoprotein</keyword>
<dbReference type="SMART" id="SM00388">
    <property type="entry name" value="HisKA"/>
    <property type="match status" value="1"/>
</dbReference>
<dbReference type="InterPro" id="IPR005467">
    <property type="entry name" value="His_kinase_dom"/>
</dbReference>
<evidence type="ECO:0000256" key="7">
    <source>
        <dbReference type="ARBA" id="ARBA00022777"/>
    </source>
</evidence>
<sequence length="422" mass="43830">MGIRTRIGLVIAATAALVAAVLGLVVHSRMAAAQLETARTALDARLVAEVERYQEGQDTELTTQGVPGPLREAVRGHVRATYLDGPVLWAAAQVGDQLVALRLDYGPQNAELVRLDRILAVSGVVVAAVASLLGLLAADGLSRRIRRMAVIAERVAGGELSARVAPAGLSGRGSAGDEVATLGAALDRMADVLQARLEAERRVTADIAHELRTPVTGLVTAAELLPPGRPAEMVRDRAALLRRLVEDVLEVARLDAAVETSAMERRPVSVLARRAVSAAQATLRQAHAVEVVVLADAEVEADPRRVERILANLIANAVHHGTPPVSATVDATGITVTDHGPGFPDEMLSALRAHGPRRFSTGEAARGTGVGLGLTIAAGQARLIGATLTFGNAPDGGAQVRLSFEGAGGRSSPQGAARPRAQ</sequence>
<dbReference type="Pfam" id="PF02518">
    <property type="entry name" value="HATPase_c"/>
    <property type="match status" value="1"/>
</dbReference>
<proteinExistence type="predicted"/>
<evidence type="ECO:0000256" key="4">
    <source>
        <dbReference type="ARBA" id="ARBA00022553"/>
    </source>
</evidence>
<dbReference type="InterPro" id="IPR036097">
    <property type="entry name" value="HisK_dim/P_sf"/>
</dbReference>
<evidence type="ECO:0000259" key="13">
    <source>
        <dbReference type="PROSITE" id="PS50885"/>
    </source>
</evidence>
<keyword evidence="5" id="KW-0808">Transferase</keyword>
<evidence type="ECO:0000313" key="15">
    <source>
        <dbReference type="Proteomes" id="UP001589647"/>
    </source>
</evidence>
<dbReference type="Gene3D" id="1.10.287.130">
    <property type="match status" value="1"/>
</dbReference>